<dbReference type="Proteomes" id="UP000031631">
    <property type="component" value="Chromosome"/>
</dbReference>
<reference evidence="1 2" key="1">
    <citation type="journal article" date="2014" name="PLoS ONE">
        <title>Physiological and genomic features of a novel sulfur-oxidizing gammaproteobacterium belonging to a previously uncultivated symbiotic lineage isolated from a hydrothermal vent.</title>
        <authorList>
            <person name="Nunoura T."/>
            <person name="Takaki Y."/>
            <person name="Kazama H."/>
            <person name="Kakuta J."/>
            <person name="Shimamura S."/>
            <person name="Makita H."/>
            <person name="Hirai M."/>
            <person name="Miyazaki M."/>
            <person name="Takai K."/>
        </authorList>
    </citation>
    <scope>NUCLEOTIDE SEQUENCE [LARGE SCALE GENOMIC DNA]</scope>
    <source>
        <strain evidence="1 2">Hiromi1</strain>
    </source>
</reference>
<proteinExistence type="predicted"/>
<dbReference type="KEGG" id="tbn:TBH_C1759"/>
<gene>
    <name evidence="1" type="ORF">TBH_C1759</name>
</gene>
<name>A0A7U6JHU4_9GAMM</name>
<evidence type="ECO:0000313" key="2">
    <source>
        <dbReference type="Proteomes" id="UP000031631"/>
    </source>
</evidence>
<organism evidence="1 2">
    <name type="scientific">Thiolapillus brandeum</name>
    <dbReference type="NCBI Taxonomy" id="1076588"/>
    <lineage>
        <taxon>Bacteria</taxon>
        <taxon>Pseudomonadati</taxon>
        <taxon>Pseudomonadota</taxon>
        <taxon>Gammaproteobacteria</taxon>
        <taxon>Chromatiales</taxon>
        <taxon>Sedimenticolaceae</taxon>
        <taxon>Thiolapillus</taxon>
    </lineage>
</organism>
<accession>A0A7U6JHU4</accession>
<dbReference type="EMBL" id="AP012273">
    <property type="protein sequence ID" value="BAO44676.1"/>
    <property type="molecule type" value="Genomic_DNA"/>
</dbReference>
<protein>
    <submittedName>
        <fullName evidence="1">Uncharacterized protein</fullName>
    </submittedName>
</protein>
<sequence length="138" mass="15029">MTAGNPALLYGSKHLKSFSAFRVDQMKKSNCCIAIFPDHAGAVEAIDELKKHHMDDNVISLVGKDVQYGKVGVNGLSSLNEDLTRLGVQEATLYCYQCMVHNGSFLVIVTGNHDQVEAACDQLEKHAQADVALHFNAP</sequence>
<evidence type="ECO:0000313" key="1">
    <source>
        <dbReference type="EMBL" id="BAO44676.1"/>
    </source>
</evidence>
<dbReference type="AlphaFoldDB" id="A0A7U6JHU4"/>
<keyword evidence="2" id="KW-1185">Reference proteome</keyword>